<protein>
    <recommendedName>
        <fullName evidence="3">STAS/SEC14 domain-containing protein</fullName>
    </recommendedName>
</protein>
<dbReference type="EMBL" id="VOQQ01000001">
    <property type="protein sequence ID" value="TXC63929.1"/>
    <property type="molecule type" value="Genomic_DNA"/>
</dbReference>
<reference evidence="1 2" key="1">
    <citation type="journal article" date="2015" name="J. Microbiol.">
        <title>Sphingosinicella ginsenosidimutans sp. nov., with ginsenoside converting activity.</title>
        <authorList>
            <person name="Kim J.K."/>
            <person name="Kang M.S."/>
            <person name="Park S.C."/>
            <person name="Kim K.M."/>
            <person name="Choi K."/>
            <person name="Yoon M.H."/>
            <person name="Im W.T."/>
        </authorList>
    </citation>
    <scope>NUCLEOTIDE SEQUENCE [LARGE SCALE GENOMIC DNA]</scope>
    <source>
        <strain evidence="1 2">BS-11</strain>
    </source>
</reference>
<dbReference type="RefSeq" id="WP_147043335.1">
    <property type="nucleotide sequence ID" value="NZ_BAABIR010000001.1"/>
</dbReference>
<name>A0A5C6TUM8_9SPHN</name>
<evidence type="ECO:0008006" key="3">
    <source>
        <dbReference type="Google" id="ProtNLM"/>
    </source>
</evidence>
<proteinExistence type="predicted"/>
<keyword evidence="2" id="KW-1185">Reference proteome</keyword>
<organism evidence="1 2">
    <name type="scientific">Allosphingosinicella ginsenosidimutans</name>
    <dbReference type="NCBI Taxonomy" id="1176539"/>
    <lineage>
        <taxon>Bacteria</taxon>
        <taxon>Pseudomonadati</taxon>
        <taxon>Pseudomonadota</taxon>
        <taxon>Alphaproteobacteria</taxon>
        <taxon>Sphingomonadales</taxon>
        <taxon>Sphingomonadaceae</taxon>
        <taxon>Allosphingosinicella</taxon>
    </lineage>
</organism>
<evidence type="ECO:0000313" key="2">
    <source>
        <dbReference type="Proteomes" id="UP000321249"/>
    </source>
</evidence>
<dbReference type="OrthoDB" id="7473089at2"/>
<sequence length="139" mass="15478">MSARFTIDVDPARDLVRITMSGFYSAADIDAFLAKRAAAHRLLTCGANEHLTLNDVRGMKIQSQDSVQAFRQMLSDPAYRSRRLAFVVDQTLALFQLERALANRDARCFATVQQAEAWLFERRAGEPAPAAARFGRDAA</sequence>
<dbReference type="AlphaFoldDB" id="A0A5C6TUM8"/>
<evidence type="ECO:0000313" key="1">
    <source>
        <dbReference type="EMBL" id="TXC63929.1"/>
    </source>
</evidence>
<comment type="caution">
    <text evidence="1">The sequence shown here is derived from an EMBL/GenBank/DDBJ whole genome shotgun (WGS) entry which is preliminary data.</text>
</comment>
<gene>
    <name evidence="1" type="ORF">FRZ32_09825</name>
</gene>
<accession>A0A5C6TUM8</accession>
<dbReference type="Proteomes" id="UP000321249">
    <property type="component" value="Unassembled WGS sequence"/>
</dbReference>